<dbReference type="SUPFAM" id="SSF53335">
    <property type="entry name" value="S-adenosyl-L-methionine-dependent methyltransferases"/>
    <property type="match status" value="1"/>
</dbReference>
<organism evidence="2 3">
    <name type="scientific">Streptomyces piniterrae</name>
    <dbReference type="NCBI Taxonomy" id="2571125"/>
    <lineage>
        <taxon>Bacteria</taxon>
        <taxon>Bacillati</taxon>
        <taxon>Actinomycetota</taxon>
        <taxon>Actinomycetes</taxon>
        <taxon>Kitasatosporales</taxon>
        <taxon>Streptomycetaceae</taxon>
        <taxon>Streptomyces</taxon>
    </lineage>
</organism>
<keyword evidence="2" id="KW-0808">Transferase</keyword>
<dbReference type="GO" id="GO:0008168">
    <property type="term" value="F:methyltransferase activity"/>
    <property type="evidence" value="ECO:0007669"/>
    <property type="project" value="UniProtKB-KW"/>
</dbReference>
<dbReference type="InterPro" id="IPR041698">
    <property type="entry name" value="Methyltransf_25"/>
</dbReference>
<accession>A0A4U0MTV6</accession>
<feature type="domain" description="Methyltransferase" evidence="1">
    <location>
        <begin position="43"/>
        <end position="136"/>
    </location>
</feature>
<evidence type="ECO:0000313" key="3">
    <source>
        <dbReference type="Proteomes" id="UP000308697"/>
    </source>
</evidence>
<dbReference type="GO" id="GO:0032259">
    <property type="term" value="P:methylation"/>
    <property type="evidence" value="ECO:0007669"/>
    <property type="project" value="UniProtKB-KW"/>
</dbReference>
<keyword evidence="3" id="KW-1185">Reference proteome</keyword>
<comment type="caution">
    <text evidence="2">The sequence shown here is derived from an EMBL/GenBank/DDBJ whole genome shotgun (WGS) entry which is preliminary data.</text>
</comment>
<dbReference type="Pfam" id="PF13649">
    <property type="entry name" value="Methyltransf_25"/>
    <property type="match status" value="1"/>
</dbReference>
<name>A0A4U0MTV6_9ACTN</name>
<dbReference type="OrthoDB" id="3172472at2"/>
<dbReference type="Proteomes" id="UP000308697">
    <property type="component" value="Unassembled WGS sequence"/>
</dbReference>
<sequence>MDNYAMDSYGNAFAHLFDAVNGDEQEIKNAVALLVDYAGEGPVLEAGIGTGRIGIPLAGKGLTVHGIEISEKMAERLREKPGGERVRLVVGDMTEHRFGTPFSLVYIAQGGLHSLLTAAQQVQCLKNLSAQLADGGRLVVESLTLDQSRFVRNQYVEVTMMDVGYVALSAAVHEPERQIVNVQSVLLTSEGVQMFPLRYRHYSASELDAMAAQAGLVLQDRWADWERNPTFPAQTRFISVFAKRAG</sequence>
<protein>
    <submittedName>
        <fullName evidence="2">Class I SAM-dependent methyltransferase</fullName>
    </submittedName>
</protein>
<evidence type="ECO:0000259" key="1">
    <source>
        <dbReference type="Pfam" id="PF13649"/>
    </source>
</evidence>
<reference evidence="2 3" key="1">
    <citation type="submission" date="2019-04" db="EMBL/GenBank/DDBJ databases">
        <title>Streptomyces piniterrae sp. nov., a heliquinomycin-producing actinomycete isolated from rhizosphere soil of Pinus yunnanensis.</title>
        <authorList>
            <person name="Zhuang X."/>
            <person name="Zhao J."/>
        </authorList>
    </citation>
    <scope>NUCLEOTIDE SEQUENCE [LARGE SCALE GENOMIC DNA]</scope>
    <source>
        <strain evidence="3">jys28</strain>
    </source>
</reference>
<dbReference type="InterPro" id="IPR029063">
    <property type="entry name" value="SAM-dependent_MTases_sf"/>
</dbReference>
<dbReference type="CDD" id="cd02440">
    <property type="entry name" value="AdoMet_MTases"/>
    <property type="match status" value="1"/>
</dbReference>
<dbReference type="AlphaFoldDB" id="A0A4U0MTV6"/>
<dbReference type="EMBL" id="SUMB01000013">
    <property type="protein sequence ID" value="TJZ44126.1"/>
    <property type="molecule type" value="Genomic_DNA"/>
</dbReference>
<keyword evidence="2" id="KW-0489">Methyltransferase</keyword>
<evidence type="ECO:0000313" key="2">
    <source>
        <dbReference type="EMBL" id="TJZ44126.1"/>
    </source>
</evidence>
<dbReference type="RefSeq" id="WP_136743590.1">
    <property type="nucleotide sequence ID" value="NZ_SUMB01000013.1"/>
</dbReference>
<dbReference type="Gene3D" id="2.20.25.570">
    <property type="match status" value="1"/>
</dbReference>
<gene>
    <name evidence="2" type="ORF">FCH28_31505</name>
</gene>
<dbReference type="Gene3D" id="3.40.50.150">
    <property type="entry name" value="Vaccinia Virus protein VP39"/>
    <property type="match status" value="1"/>
</dbReference>
<proteinExistence type="predicted"/>